<evidence type="ECO:0000256" key="5">
    <source>
        <dbReference type="ARBA" id="ARBA00023319"/>
    </source>
</evidence>
<sequence length="281" mass="30902">MQLLRGTDFTLSLFPPLRAPPPTIGPICPPWFPFTSTDSVQVLGIGWVIRRYPGIKTSQSGAHSWCPSALSGAVFLLSKAALTQISGTPTRSNIWAEEVTEGGASLIKSLEVLSHPAVSQVPERDWSTFPSELVCKMVLLSAQHSSCRWLLFVPLFLAGVRSQQAFRTQPKNVTVKAGGTAVLRCEVLRPTGVVQWVKDGLFLGPLRSLPGFPRYSMIGQEEKGQYHLRIEKVALEDDSPYECQVGQSESSRALISQVALITVLNLKYTCNSIRPRSHVHH</sequence>
<feature type="domain" description="Ig-like" evidence="6">
    <location>
        <begin position="154"/>
        <end position="256"/>
    </location>
</feature>
<dbReference type="OrthoDB" id="10028801at2759"/>
<dbReference type="InterPro" id="IPR007110">
    <property type="entry name" value="Ig-like_dom"/>
</dbReference>
<evidence type="ECO:0000256" key="3">
    <source>
        <dbReference type="ARBA" id="ARBA00023157"/>
    </source>
</evidence>
<keyword evidence="2" id="KW-0472">Membrane</keyword>
<reference evidence="7" key="1">
    <citation type="journal article" date="2023" name="Science">
        <title>Genome structures resolve the early diversification of teleost fishes.</title>
        <authorList>
            <person name="Parey E."/>
            <person name="Louis A."/>
            <person name="Montfort J."/>
            <person name="Bouchez O."/>
            <person name="Roques C."/>
            <person name="Iampietro C."/>
            <person name="Lluch J."/>
            <person name="Castinel A."/>
            <person name="Donnadieu C."/>
            <person name="Desvignes T."/>
            <person name="Floi Bucao C."/>
            <person name="Jouanno E."/>
            <person name="Wen M."/>
            <person name="Mejri S."/>
            <person name="Dirks R."/>
            <person name="Jansen H."/>
            <person name="Henkel C."/>
            <person name="Chen W.J."/>
            <person name="Zahm M."/>
            <person name="Cabau C."/>
            <person name="Klopp C."/>
            <person name="Thompson A.W."/>
            <person name="Robinson-Rechavi M."/>
            <person name="Braasch I."/>
            <person name="Lecointre G."/>
            <person name="Bobe J."/>
            <person name="Postlethwait J.H."/>
            <person name="Berthelot C."/>
            <person name="Roest Crollius H."/>
            <person name="Guiguen Y."/>
        </authorList>
    </citation>
    <scope>NUCLEOTIDE SEQUENCE</scope>
    <source>
        <strain evidence="7">WJC10195</strain>
    </source>
</reference>
<evidence type="ECO:0000256" key="2">
    <source>
        <dbReference type="ARBA" id="ARBA00023136"/>
    </source>
</evidence>
<proteinExistence type="predicted"/>
<keyword evidence="4" id="KW-0325">Glycoprotein</keyword>
<dbReference type="GO" id="GO:0005886">
    <property type="term" value="C:plasma membrane"/>
    <property type="evidence" value="ECO:0007669"/>
    <property type="project" value="TreeGrafter"/>
</dbReference>
<keyword evidence="3" id="KW-1015">Disulfide bond</keyword>
<evidence type="ECO:0000313" key="8">
    <source>
        <dbReference type="Proteomes" id="UP001152622"/>
    </source>
</evidence>
<dbReference type="Pfam" id="PF07679">
    <property type="entry name" value="I-set"/>
    <property type="match status" value="1"/>
</dbReference>
<dbReference type="InterPro" id="IPR051275">
    <property type="entry name" value="Cell_adhesion_signaling"/>
</dbReference>
<dbReference type="Gene3D" id="2.60.40.10">
    <property type="entry name" value="Immunoglobulins"/>
    <property type="match status" value="1"/>
</dbReference>
<dbReference type="PROSITE" id="PS50835">
    <property type="entry name" value="IG_LIKE"/>
    <property type="match status" value="1"/>
</dbReference>
<dbReference type="GO" id="GO:0050839">
    <property type="term" value="F:cell adhesion molecule binding"/>
    <property type="evidence" value="ECO:0007669"/>
    <property type="project" value="TreeGrafter"/>
</dbReference>
<dbReference type="PANTHER" id="PTHR11640">
    <property type="entry name" value="NEPHRIN"/>
    <property type="match status" value="1"/>
</dbReference>
<dbReference type="InterPro" id="IPR013783">
    <property type="entry name" value="Ig-like_fold"/>
</dbReference>
<gene>
    <name evidence="7" type="ORF">SKAU_G00146880</name>
</gene>
<evidence type="ECO:0000259" key="6">
    <source>
        <dbReference type="PROSITE" id="PS50835"/>
    </source>
</evidence>
<dbReference type="InterPro" id="IPR013098">
    <property type="entry name" value="Ig_I-set"/>
</dbReference>
<evidence type="ECO:0000256" key="1">
    <source>
        <dbReference type="ARBA" id="ARBA00004479"/>
    </source>
</evidence>
<dbReference type="PANTHER" id="PTHR11640:SF136">
    <property type="entry name" value="NEPHRIN"/>
    <property type="match status" value="1"/>
</dbReference>
<keyword evidence="5" id="KW-0393">Immunoglobulin domain</keyword>
<dbReference type="InterPro" id="IPR036179">
    <property type="entry name" value="Ig-like_dom_sf"/>
</dbReference>
<comment type="caution">
    <text evidence="7">The sequence shown here is derived from an EMBL/GenBank/DDBJ whole genome shotgun (WGS) entry which is preliminary data.</text>
</comment>
<accession>A0A9Q1FTG2</accession>
<dbReference type="SUPFAM" id="SSF48726">
    <property type="entry name" value="Immunoglobulin"/>
    <property type="match status" value="1"/>
</dbReference>
<dbReference type="EMBL" id="JAINUF010000004">
    <property type="protein sequence ID" value="KAJ8365857.1"/>
    <property type="molecule type" value="Genomic_DNA"/>
</dbReference>
<evidence type="ECO:0000256" key="4">
    <source>
        <dbReference type="ARBA" id="ARBA00023180"/>
    </source>
</evidence>
<evidence type="ECO:0000313" key="7">
    <source>
        <dbReference type="EMBL" id="KAJ8365857.1"/>
    </source>
</evidence>
<dbReference type="Proteomes" id="UP001152622">
    <property type="component" value="Chromosome 4"/>
</dbReference>
<dbReference type="GO" id="GO:0098609">
    <property type="term" value="P:cell-cell adhesion"/>
    <property type="evidence" value="ECO:0007669"/>
    <property type="project" value="TreeGrafter"/>
</dbReference>
<dbReference type="AlphaFoldDB" id="A0A9Q1FTG2"/>
<organism evidence="7 8">
    <name type="scientific">Synaphobranchus kaupii</name>
    <name type="common">Kaup's arrowtooth eel</name>
    <dbReference type="NCBI Taxonomy" id="118154"/>
    <lineage>
        <taxon>Eukaryota</taxon>
        <taxon>Metazoa</taxon>
        <taxon>Chordata</taxon>
        <taxon>Craniata</taxon>
        <taxon>Vertebrata</taxon>
        <taxon>Euteleostomi</taxon>
        <taxon>Actinopterygii</taxon>
        <taxon>Neopterygii</taxon>
        <taxon>Teleostei</taxon>
        <taxon>Anguilliformes</taxon>
        <taxon>Synaphobranchidae</taxon>
        <taxon>Synaphobranchus</taxon>
    </lineage>
</organism>
<dbReference type="SMART" id="SM00409">
    <property type="entry name" value="IG"/>
    <property type="match status" value="1"/>
</dbReference>
<comment type="subcellular location">
    <subcellularLocation>
        <location evidence="1">Membrane</location>
        <topology evidence="1">Single-pass type I membrane protein</topology>
    </subcellularLocation>
</comment>
<dbReference type="InterPro" id="IPR003599">
    <property type="entry name" value="Ig_sub"/>
</dbReference>
<name>A0A9Q1FTG2_SYNKA</name>
<dbReference type="GO" id="GO:0005911">
    <property type="term" value="C:cell-cell junction"/>
    <property type="evidence" value="ECO:0007669"/>
    <property type="project" value="TreeGrafter"/>
</dbReference>
<keyword evidence="8" id="KW-1185">Reference proteome</keyword>
<protein>
    <recommendedName>
        <fullName evidence="6">Ig-like domain-containing protein</fullName>
    </recommendedName>
</protein>